<comment type="caution">
    <text evidence="1">The sequence shown here is derived from an EMBL/GenBank/DDBJ whole genome shotgun (WGS) entry which is preliminary data.</text>
</comment>
<organism evidence="1 2">
    <name type="scientific">Paramuricea clavata</name>
    <name type="common">Red gorgonian</name>
    <name type="synonym">Violescent sea-whip</name>
    <dbReference type="NCBI Taxonomy" id="317549"/>
    <lineage>
        <taxon>Eukaryota</taxon>
        <taxon>Metazoa</taxon>
        <taxon>Cnidaria</taxon>
        <taxon>Anthozoa</taxon>
        <taxon>Octocorallia</taxon>
        <taxon>Malacalcyonacea</taxon>
        <taxon>Plexauridae</taxon>
        <taxon>Paramuricea</taxon>
    </lineage>
</organism>
<dbReference type="Proteomes" id="UP001152795">
    <property type="component" value="Unassembled WGS sequence"/>
</dbReference>
<accession>A0A6S7FJX3</accession>
<gene>
    <name evidence="1" type="ORF">PACLA_8A054158</name>
</gene>
<dbReference type="OrthoDB" id="5982579at2759"/>
<protein>
    <submittedName>
        <fullName evidence="1">Uncharacterized protein</fullName>
    </submittedName>
</protein>
<name>A0A6S7FJX3_PARCT</name>
<evidence type="ECO:0000313" key="1">
    <source>
        <dbReference type="EMBL" id="CAB3979588.1"/>
    </source>
</evidence>
<sequence length="317" mass="36389">MAVSNEPYLFTCLCRNMESELFSVEDELFLFETFLKLSSQDYNDEAEVFISEDESDESLDVPLLDFFMYEKEPEQCPSPVDTIPSPTPPQQFFPQHYPRSPSPCESPTSLFPPIHLENILPPCTPTPSVISTPPSTPLPQQSPSFPPPEYKIEPIPEPTYTPPTADAESAGVHFIDLKDLYEKAQVRRKGTSEQRLVDCRIHMVANFLTVPCNVQVWVQRFAEIKGFQNTVELPVTIEKILPNMQYFSVNLDAVYMTSLGNKFYQLSTTDRFRKNRFVIHVNLMFEDNSIAQFKSEPFLIRSRKLSPNPRKPRSYSD</sequence>
<dbReference type="EMBL" id="CACRXK020000211">
    <property type="protein sequence ID" value="CAB3979588.1"/>
    <property type="molecule type" value="Genomic_DNA"/>
</dbReference>
<dbReference type="AlphaFoldDB" id="A0A6S7FJX3"/>
<reference evidence="1" key="1">
    <citation type="submission" date="2020-04" db="EMBL/GenBank/DDBJ databases">
        <authorList>
            <person name="Alioto T."/>
            <person name="Alioto T."/>
            <person name="Gomez Garrido J."/>
        </authorList>
    </citation>
    <scope>NUCLEOTIDE SEQUENCE</scope>
    <source>
        <strain evidence="1">A484AB</strain>
    </source>
</reference>
<keyword evidence="2" id="KW-1185">Reference proteome</keyword>
<evidence type="ECO:0000313" key="2">
    <source>
        <dbReference type="Proteomes" id="UP001152795"/>
    </source>
</evidence>
<proteinExistence type="predicted"/>